<evidence type="ECO:0000259" key="4">
    <source>
        <dbReference type="PROSITE" id="PS01124"/>
    </source>
</evidence>
<evidence type="ECO:0000313" key="6">
    <source>
        <dbReference type="Proteomes" id="UP000244892"/>
    </source>
</evidence>
<dbReference type="SUPFAM" id="SSF46689">
    <property type="entry name" value="Homeodomain-like"/>
    <property type="match status" value="1"/>
</dbReference>
<dbReference type="PROSITE" id="PS01124">
    <property type="entry name" value="HTH_ARAC_FAMILY_2"/>
    <property type="match status" value="1"/>
</dbReference>
<dbReference type="EMBL" id="CP029210">
    <property type="protein sequence ID" value="AWI53024.1"/>
    <property type="molecule type" value="Genomic_DNA"/>
</dbReference>
<dbReference type="GO" id="GO:0000976">
    <property type="term" value="F:transcription cis-regulatory region binding"/>
    <property type="evidence" value="ECO:0007669"/>
    <property type="project" value="TreeGrafter"/>
</dbReference>
<dbReference type="InterPro" id="IPR018060">
    <property type="entry name" value="HTH_AraC"/>
</dbReference>
<dbReference type="KEGG" id="aon:DEH84_05965"/>
<reference evidence="5 6" key="1">
    <citation type="submission" date="2018-05" db="EMBL/GenBank/DDBJ databases">
        <title>complete genome sequence of Aquabacterium olei NBRC 110486.</title>
        <authorList>
            <person name="Tang B."/>
            <person name="Chang J."/>
            <person name="Zhang L."/>
            <person name="Yang H."/>
        </authorList>
    </citation>
    <scope>NUCLEOTIDE SEQUENCE [LARGE SCALE GENOMIC DNA]</scope>
    <source>
        <strain evidence="5 6">NBRC 110486</strain>
    </source>
</reference>
<proteinExistence type="predicted"/>
<keyword evidence="6" id="KW-1185">Reference proteome</keyword>
<dbReference type="GO" id="GO:0003700">
    <property type="term" value="F:DNA-binding transcription factor activity"/>
    <property type="evidence" value="ECO:0007669"/>
    <property type="project" value="InterPro"/>
</dbReference>
<evidence type="ECO:0000256" key="2">
    <source>
        <dbReference type="ARBA" id="ARBA00023125"/>
    </source>
</evidence>
<dbReference type="InterPro" id="IPR009057">
    <property type="entry name" value="Homeodomain-like_sf"/>
</dbReference>
<organism evidence="5 6">
    <name type="scientific">Aquabacterium olei</name>
    <dbReference type="NCBI Taxonomy" id="1296669"/>
    <lineage>
        <taxon>Bacteria</taxon>
        <taxon>Pseudomonadati</taxon>
        <taxon>Pseudomonadota</taxon>
        <taxon>Betaproteobacteria</taxon>
        <taxon>Burkholderiales</taxon>
        <taxon>Aquabacterium</taxon>
    </lineage>
</organism>
<dbReference type="Pfam" id="PF12625">
    <property type="entry name" value="Arabinose_bd"/>
    <property type="match status" value="1"/>
</dbReference>
<dbReference type="Gene3D" id="1.10.10.60">
    <property type="entry name" value="Homeodomain-like"/>
    <property type="match status" value="1"/>
</dbReference>
<evidence type="ECO:0000256" key="1">
    <source>
        <dbReference type="ARBA" id="ARBA00023015"/>
    </source>
</evidence>
<feature type="domain" description="HTH araC/xylS-type" evidence="4">
    <location>
        <begin position="252"/>
        <end position="354"/>
    </location>
</feature>
<dbReference type="RefSeq" id="WP_109035658.1">
    <property type="nucleotide sequence ID" value="NZ_CP029210.1"/>
</dbReference>
<keyword evidence="3" id="KW-0804">Transcription</keyword>
<dbReference type="AlphaFoldDB" id="A0A2U8FRI8"/>
<dbReference type="OrthoDB" id="6506763at2"/>
<dbReference type="PANTHER" id="PTHR47894:SF1">
    <property type="entry name" value="HTH-TYPE TRANSCRIPTIONAL REGULATOR VQSM"/>
    <property type="match status" value="1"/>
</dbReference>
<dbReference type="Proteomes" id="UP000244892">
    <property type="component" value="Chromosome"/>
</dbReference>
<evidence type="ECO:0000313" key="5">
    <source>
        <dbReference type="EMBL" id="AWI53024.1"/>
    </source>
</evidence>
<evidence type="ECO:0000256" key="3">
    <source>
        <dbReference type="ARBA" id="ARBA00023163"/>
    </source>
</evidence>
<accession>A0A2U8FRI8</accession>
<dbReference type="Pfam" id="PF12833">
    <property type="entry name" value="HTH_18"/>
    <property type="match status" value="1"/>
</dbReference>
<dbReference type="InterPro" id="IPR032687">
    <property type="entry name" value="AraC-type_N"/>
</dbReference>
<dbReference type="SMART" id="SM00342">
    <property type="entry name" value="HTH_ARAC"/>
    <property type="match status" value="1"/>
</dbReference>
<keyword evidence="1" id="KW-0805">Transcription regulation</keyword>
<dbReference type="PANTHER" id="PTHR47894">
    <property type="entry name" value="HTH-TYPE TRANSCRIPTIONAL REGULATOR GADX"/>
    <property type="match status" value="1"/>
</dbReference>
<gene>
    <name evidence="5" type="ORF">DEH84_05965</name>
</gene>
<dbReference type="GO" id="GO:0005829">
    <property type="term" value="C:cytosol"/>
    <property type="evidence" value="ECO:0007669"/>
    <property type="project" value="TreeGrafter"/>
</dbReference>
<name>A0A2U8FRI8_9BURK</name>
<keyword evidence="2" id="KW-0238">DNA-binding</keyword>
<protein>
    <recommendedName>
        <fullName evidence="4">HTH araC/xylS-type domain-containing protein</fullName>
    </recommendedName>
</protein>
<sequence>MRIPLPPAMLEALGIRPIPLFMLSSWIKAAAKCGFNVQPLFKEAGITIDLIRLEEARVSPLQMVSVLEQCVAMSPDKYFPLVLGDTFAFESLPEFETLLTTSPTLRDALNAAKMARKVVLPWITIELEEQGDEARVVIGFDVPVPDIGRFGLPLHLVSHAIMACVRKFGRNLVGHEENFREVRFKIAEDATPHAAQMRAFFPEGMVRFGQKEDALVFDRHALDVQLEGAFPALHQQAQQLAEQRLGKETRRQGVAAEVEELIARDPTLLALGVEDMADRLNLHPRTLQRRLKDENDSYLGVQARMRHRLACEWLRRGEVSIDDISVRLGFSDRRAFTAAFKRWEGCTPSAWRERQV</sequence>